<evidence type="ECO:0000313" key="5">
    <source>
        <dbReference type="Proteomes" id="UP000664203"/>
    </source>
</evidence>
<sequence>MSHQNISSHPLTLEDEDVRQQLSAKPGKSARSAATAVKNVHSKEMSQPNDLVIVDDLIHRIAEEDDQVALIAYPAERGLSDYERFSAGRINAFVSNAAEKFIQRGLTWQIGIDGAPSVIGLLGLSSFEYIVTMFALSRLGYTVLILSPRLPAHAYESLLDETRCNTLVISPDLNLAVDQIRQKRQLKSLSIISKNDFEMARSTGRERSGERRKATLSRNTAFIMHSSGSTGLPKCIHLTHAACLHNFSMGYPLECFLTLPVYHMHGHSSLYRAMYQRKTCFIYNASLPLTDINLIPALEAVHPELLLTVPYGLKLLSESESGIKALRNCKMVSFAGSACPDELGDYLSDCGVRLVSTFGLYVFAFDLALGSGADRIRTEAGAVLQSNRRDDDEPWNYLRIIPSVKPYTWMKPVGGGVCELVILDGLKSKIASNSNDPPNSYHTKDLFVAHKKVSDSWKHVGRLDDRVTLVNGEKISTLPIEGRIRQDRRIRETVVFGIGRAIPGLLLFRSHESEHLSDDDFIDAIWAAVEDANSKAESFSQIGREMIIPLPVSRECPQTDKGTVIRARIYEEFAPAISALYEKLGNLGEGTLRLEIEELKRWLLRVFRERLEIHLRDTEEDFFAAGVDSLQATRMLNIIKRELFLNGKNPNTNAVYDTQNIEQLALYLHDLQTGIATENRKDKRIFDVANMIESHSKFDKHISQGSSPGTKSVLLTGATGFLCSYILAQLLKNRSVARIYCPVRASSPTEARDRLLSSLSSRHLSDAHQDDINRIHAIHSDSFPHLASSLLEQEPYCTRLTHIIHCAWPVNFNLPFSTFDDQIHTLHHLLQLSLSTRSPKPAHFIFCSSVSAASFSPSPVPEAPLASFSYAANTGYGCSKSVAEKIIQKAVESAGAKASILRIGQIVGDTLHQSMWNDSDAIPLMVRSALAIGALPALNERCAWLPVDTVARSVVEIAGLCEGGGREEEEEAVQTDAGHECDTPSLLPAPYVFNVVNPHTFAWTETFLPALRAAAPASFAFETLAPETWLRRLRDYNDGEQDAAKKNPSVKLLGFWATKIEPPTTLALVKSEDRSGEEEKVGAGTQTFETGMARGKSLALRGAPDVIAEGYVSVMLEKWLEKWIGGRASM</sequence>
<dbReference type="Pfam" id="PF00550">
    <property type="entry name" value="PP-binding"/>
    <property type="match status" value="1"/>
</dbReference>
<dbReference type="InterPro" id="IPR006162">
    <property type="entry name" value="Ppantetheine_attach_site"/>
</dbReference>
<dbReference type="SUPFAM" id="SSF51735">
    <property type="entry name" value="NAD(P)-binding Rossmann-fold domains"/>
    <property type="match status" value="1"/>
</dbReference>
<evidence type="ECO:0000256" key="1">
    <source>
        <dbReference type="ARBA" id="ARBA00022450"/>
    </source>
</evidence>
<dbReference type="InterPro" id="IPR036291">
    <property type="entry name" value="NAD(P)-bd_dom_sf"/>
</dbReference>
<accession>A0A8H3PI94</accession>
<keyword evidence="5" id="KW-1185">Reference proteome</keyword>
<dbReference type="EMBL" id="CAJPDR010000659">
    <property type="protein sequence ID" value="CAF9941432.1"/>
    <property type="molecule type" value="Genomic_DNA"/>
</dbReference>
<evidence type="ECO:0000259" key="3">
    <source>
        <dbReference type="PROSITE" id="PS50075"/>
    </source>
</evidence>
<dbReference type="Gene3D" id="1.10.1200.10">
    <property type="entry name" value="ACP-like"/>
    <property type="match status" value="1"/>
</dbReference>
<name>A0A8H3PI94_9LECA</name>
<dbReference type="Gene3D" id="3.40.50.12780">
    <property type="entry name" value="N-terminal domain of ligase-like"/>
    <property type="match status" value="1"/>
</dbReference>
<dbReference type="InterPro" id="IPR036736">
    <property type="entry name" value="ACP-like_sf"/>
</dbReference>
<dbReference type="AlphaFoldDB" id="A0A8H3PI94"/>
<dbReference type="PROSITE" id="PS50075">
    <property type="entry name" value="CARRIER"/>
    <property type="match status" value="1"/>
</dbReference>
<dbReference type="Pfam" id="PF00501">
    <property type="entry name" value="AMP-binding"/>
    <property type="match status" value="1"/>
</dbReference>
<dbReference type="Pfam" id="PF07993">
    <property type="entry name" value="NAD_binding_4"/>
    <property type="match status" value="1"/>
</dbReference>
<reference evidence="4" key="1">
    <citation type="submission" date="2021-03" db="EMBL/GenBank/DDBJ databases">
        <authorList>
            <person name="Tagirdzhanova G."/>
        </authorList>
    </citation>
    <scope>NUCLEOTIDE SEQUENCE</scope>
</reference>
<dbReference type="Proteomes" id="UP000664203">
    <property type="component" value="Unassembled WGS sequence"/>
</dbReference>
<dbReference type="InterPro" id="IPR013120">
    <property type="entry name" value="FAR_NAD-bd"/>
</dbReference>
<dbReference type="InterPro" id="IPR042099">
    <property type="entry name" value="ANL_N_sf"/>
</dbReference>
<dbReference type="SUPFAM" id="SSF56801">
    <property type="entry name" value="Acetyl-CoA synthetase-like"/>
    <property type="match status" value="1"/>
</dbReference>
<dbReference type="InterPro" id="IPR051414">
    <property type="entry name" value="Adenylate-forming_Reductase"/>
</dbReference>
<evidence type="ECO:0000313" key="4">
    <source>
        <dbReference type="EMBL" id="CAF9941432.1"/>
    </source>
</evidence>
<dbReference type="InterPro" id="IPR009081">
    <property type="entry name" value="PP-bd_ACP"/>
</dbReference>
<feature type="domain" description="Carrier" evidence="3">
    <location>
        <begin position="594"/>
        <end position="672"/>
    </location>
</feature>
<protein>
    <recommendedName>
        <fullName evidence="3">Carrier domain-containing protein</fullName>
    </recommendedName>
</protein>
<dbReference type="OrthoDB" id="429813at2759"/>
<dbReference type="Gene3D" id="3.40.50.720">
    <property type="entry name" value="NAD(P)-binding Rossmann-like Domain"/>
    <property type="match status" value="1"/>
</dbReference>
<dbReference type="PROSITE" id="PS00455">
    <property type="entry name" value="AMP_BINDING"/>
    <property type="match status" value="1"/>
</dbReference>
<dbReference type="PROSITE" id="PS00012">
    <property type="entry name" value="PHOSPHOPANTETHEINE"/>
    <property type="match status" value="1"/>
</dbReference>
<dbReference type="Pfam" id="PF23562">
    <property type="entry name" value="AMP-binding_C_3"/>
    <property type="match status" value="1"/>
</dbReference>
<dbReference type="InterPro" id="IPR000873">
    <property type="entry name" value="AMP-dep_synth/lig_dom"/>
</dbReference>
<dbReference type="PANTHER" id="PTHR43439:SF2">
    <property type="entry name" value="ENZYME, PUTATIVE (JCVI)-RELATED"/>
    <property type="match status" value="1"/>
</dbReference>
<evidence type="ECO:0000256" key="2">
    <source>
        <dbReference type="ARBA" id="ARBA00022553"/>
    </source>
</evidence>
<keyword evidence="2" id="KW-0597">Phosphoprotein</keyword>
<proteinExistence type="predicted"/>
<dbReference type="PANTHER" id="PTHR43439">
    <property type="entry name" value="PHENYLACETATE-COENZYME A LIGASE"/>
    <property type="match status" value="1"/>
</dbReference>
<organism evidence="4 5">
    <name type="scientific">Alectoria fallacina</name>
    <dbReference type="NCBI Taxonomy" id="1903189"/>
    <lineage>
        <taxon>Eukaryota</taxon>
        <taxon>Fungi</taxon>
        <taxon>Dikarya</taxon>
        <taxon>Ascomycota</taxon>
        <taxon>Pezizomycotina</taxon>
        <taxon>Lecanoromycetes</taxon>
        <taxon>OSLEUM clade</taxon>
        <taxon>Lecanoromycetidae</taxon>
        <taxon>Lecanorales</taxon>
        <taxon>Lecanorineae</taxon>
        <taxon>Parmeliaceae</taxon>
        <taxon>Alectoria</taxon>
    </lineage>
</organism>
<comment type="caution">
    <text evidence="4">The sequence shown here is derived from an EMBL/GenBank/DDBJ whole genome shotgun (WGS) entry which is preliminary data.</text>
</comment>
<keyword evidence="1" id="KW-0596">Phosphopantetheine</keyword>
<dbReference type="InterPro" id="IPR020845">
    <property type="entry name" value="AMP-binding_CS"/>
</dbReference>
<gene>
    <name evidence="4" type="ORF">ALECFALPRED_009109</name>
</gene>
<dbReference type="SUPFAM" id="SSF47336">
    <property type="entry name" value="ACP-like"/>
    <property type="match status" value="1"/>
</dbReference>